<protein>
    <recommendedName>
        <fullName evidence="1">LigXa-like C-terminal domain-containing protein</fullName>
    </recommendedName>
</protein>
<name>A0A381Z942_9ZZZZ</name>
<dbReference type="Pfam" id="PF19301">
    <property type="entry name" value="LigXa_C"/>
    <property type="match status" value="1"/>
</dbReference>
<accession>A0A381Z942</accession>
<dbReference type="Gene3D" id="3.90.380.10">
    <property type="entry name" value="Naphthalene 1,2-dioxygenase Alpha Subunit, Chain A, domain 1"/>
    <property type="match status" value="1"/>
</dbReference>
<sequence length="118" mass="13329">MNSFTSLFMYRVPMDDTHTLHVTYTAYPQPPGENVQQDKIPYYIVPSSTDSEGNPIWQELDSNGGQDTMAWVSQGPINDRTKERLGASDKGVIMFRDLLSQQIVLVEDGGEPMNVFRD</sequence>
<organism evidence="2">
    <name type="scientific">marine metagenome</name>
    <dbReference type="NCBI Taxonomy" id="408172"/>
    <lineage>
        <taxon>unclassified sequences</taxon>
        <taxon>metagenomes</taxon>
        <taxon>ecological metagenomes</taxon>
    </lineage>
</organism>
<dbReference type="SUPFAM" id="SSF55961">
    <property type="entry name" value="Bet v1-like"/>
    <property type="match status" value="1"/>
</dbReference>
<dbReference type="AlphaFoldDB" id="A0A381Z942"/>
<dbReference type="EMBL" id="UINC01020265">
    <property type="protein sequence ID" value="SVA85263.1"/>
    <property type="molecule type" value="Genomic_DNA"/>
</dbReference>
<proteinExistence type="predicted"/>
<dbReference type="InterPro" id="IPR045623">
    <property type="entry name" value="LigXa_C"/>
</dbReference>
<gene>
    <name evidence="2" type="ORF">METZ01_LOCUS138117</name>
</gene>
<feature type="domain" description="LigXa-like C-terminal" evidence="1">
    <location>
        <begin position="65"/>
        <end position="112"/>
    </location>
</feature>
<evidence type="ECO:0000313" key="2">
    <source>
        <dbReference type="EMBL" id="SVA85263.1"/>
    </source>
</evidence>
<feature type="non-terminal residue" evidence="2">
    <location>
        <position position="118"/>
    </location>
</feature>
<evidence type="ECO:0000259" key="1">
    <source>
        <dbReference type="Pfam" id="PF19301"/>
    </source>
</evidence>
<reference evidence="2" key="1">
    <citation type="submission" date="2018-05" db="EMBL/GenBank/DDBJ databases">
        <authorList>
            <person name="Lanie J.A."/>
            <person name="Ng W.-L."/>
            <person name="Kazmierczak K.M."/>
            <person name="Andrzejewski T.M."/>
            <person name="Davidsen T.M."/>
            <person name="Wayne K.J."/>
            <person name="Tettelin H."/>
            <person name="Glass J.I."/>
            <person name="Rusch D."/>
            <person name="Podicherti R."/>
            <person name="Tsui H.-C.T."/>
            <person name="Winkler M.E."/>
        </authorList>
    </citation>
    <scope>NUCLEOTIDE SEQUENCE</scope>
</reference>